<evidence type="ECO:0000259" key="10">
    <source>
        <dbReference type="Pfam" id="PF07885"/>
    </source>
</evidence>
<feature type="transmembrane region" description="Helical" evidence="9">
    <location>
        <begin position="184"/>
        <end position="204"/>
    </location>
</feature>
<dbReference type="EMBL" id="RCHS01001332">
    <property type="protein sequence ID" value="RMX54063.1"/>
    <property type="molecule type" value="Genomic_DNA"/>
</dbReference>
<dbReference type="OrthoDB" id="5987390at2759"/>
<dbReference type="PANTHER" id="PTHR11537">
    <property type="entry name" value="VOLTAGE-GATED POTASSIUM CHANNEL"/>
    <property type="match status" value="1"/>
</dbReference>
<keyword evidence="5" id="KW-0406">Ion transport</keyword>
<evidence type="ECO:0000256" key="5">
    <source>
        <dbReference type="ARBA" id="ARBA00023065"/>
    </source>
</evidence>
<dbReference type="Proteomes" id="UP000275408">
    <property type="component" value="Unassembled WGS sequence"/>
</dbReference>
<organism evidence="11 12">
    <name type="scientific">Pocillopora damicornis</name>
    <name type="common">Cauliflower coral</name>
    <name type="synonym">Millepora damicornis</name>
    <dbReference type="NCBI Taxonomy" id="46731"/>
    <lineage>
        <taxon>Eukaryota</taxon>
        <taxon>Metazoa</taxon>
        <taxon>Cnidaria</taxon>
        <taxon>Anthozoa</taxon>
        <taxon>Hexacorallia</taxon>
        <taxon>Scleractinia</taxon>
        <taxon>Astrocoeniina</taxon>
        <taxon>Pocilloporidae</taxon>
        <taxon>Pocillopora</taxon>
    </lineage>
</organism>
<evidence type="ECO:0000313" key="11">
    <source>
        <dbReference type="EMBL" id="RMX54063.1"/>
    </source>
</evidence>
<dbReference type="PANTHER" id="PTHR11537:SF252">
    <property type="entry name" value="POTASSIUM VOLTAGE-GATED CHANNEL PROTEIN SHAW"/>
    <property type="match status" value="1"/>
</dbReference>
<feature type="coiled-coil region" evidence="8">
    <location>
        <begin position="439"/>
        <end position="474"/>
    </location>
</feature>
<evidence type="ECO:0000256" key="1">
    <source>
        <dbReference type="ARBA" id="ARBA00004141"/>
    </source>
</evidence>
<keyword evidence="4 9" id="KW-1133">Transmembrane helix</keyword>
<name>A0A3M6UK42_POCDA</name>
<dbReference type="GO" id="GO:0001508">
    <property type="term" value="P:action potential"/>
    <property type="evidence" value="ECO:0007669"/>
    <property type="project" value="TreeGrafter"/>
</dbReference>
<dbReference type="STRING" id="46731.A0A3M6UK42"/>
<evidence type="ECO:0000256" key="3">
    <source>
        <dbReference type="ARBA" id="ARBA00022692"/>
    </source>
</evidence>
<evidence type="ECO:0000256" key="2">
    <source>
        <dbReference type="ARBA" id="ARBA00022448"/>
    </source>
</evidence>
<keyword evidence="2" id="KW-0813">Transport</keyword>
<dbReference type="Pfam" id="PF07885">
    <property type="entry name" value="Ion_trans_2"/>
    <property type="match status" value="1"/>
</dbReference>
<keyword evidence="6 9" id="KW-0472">Membrane</keyword>
<dbReference type="AlphaFoldDB" id="A0A3M6UK42"/>
<proteinExistence type="predicted"/>
<evidence type="ECO:0000256" key="8">
    <source>
        <dbReference type="SAM" id="Coils"/>
    </source>
</evidence>
<evidence type="ECO:0000256" key="7">
    <source>
        <dbReference type="ARBA" id="ARBA00023303"/>
    </source>
</evidence>
<evidence type="ECO:0000256" key="6">
    <source>
        <dbReference type="ARBA" id="ARBA00023136"/>
    </source>
</evidence>
<keyword evidence="8" id="KW-0175">Coiled coil</keyword>
<feature type="transmembrane region" description="Helical" evidence="9">
    <location>
        <begin position="149"/>
        <end position="172"/>
    </location>
</feature>
<gene>
    <name evidence="11" type="ORF">pdam_00013142</name>
</gene>
<evidence type="ECO:0000256" key="4">
    <source>
        <dbReference type="ARBA" id="ARBA00022989"/>
    </source>
</evidence>
<feature type="domain" description="Potassium channel" evidence="10">
    <location>
        <begin position="131"/>
        <end position="209"/>
    </location>
</feature>
<dbReference type="SUPFAM" id="SSF81324">
    <property type="entry name" value="Voltage-gated potassium channels"/>
    <property type="match status" value="1"/>
</dbReference>
<evidence type="ECO:0000313" key="12">
    <source>
        <dbReference type="Proteomes" id="UP000275408"/>
    </source>
</evidence>
<protein>
    <recommendedName>
        <fullName evidence="10">Potassium channel domain-containing protein</fullName>
    </recommendedName>
</protein>
<feature type="transmembrane region" description="Helical" evidence="9">
    <location>
        <begin position="122"/>
        <end position="143"/>
    </location>
</feature>
<feature type="transmembrane region" description="Helical" evidence="9">
    <location>
        <begin position="387"/>
        <end position="408"/>
    </location>
</feature>
<reference evidence="11 12" key="1">
    <citation type="journal article" date="2018" name="Sci. Rep.">
        <title>Comparative analysis of the Pocillopora damicornis genome highlights role of immune system in coral evolution.</title>
        <authorList>
            <person name="Cunning R."/>
            <person name="Bay R.A."/>
            <person name="Gillette P."/>
            <person name="Baker A.C."/>
            <person name="Traylor-Knowles N."/>
        </authorList>
    </citation>
    <scope>NUCLEOTIDE SEQUENCE [LARGE SCALE GENOMIC DNA]</scope>
    <source>
        <strain evidence="11">RSMAS</strain>
        <tissue evidence="11">Whole animal</tissue>
    </source>
</reference>
<keyword evidence="12" id="KW-1185">Reference proteome</keyword>
<keyword evidence="3 9" id="KW-0812">Transmembrane</keyword>
<evidence type="ECO:0000256" key="9">
    <source>
        <dbReference type="SAM" id="Phobius"/>
    </source>
</evidence>
<dbReference type="InterPro" id="IPR013099">
    <property type="entry name" value="K_chnl_dom"/>
</dbReference>
<dbReference type="Gene3D" id="1.10.287.70">
    <property type="match status" value="1"/>
</dbReference>
<dbReference type="InterPro" id="IPR028325">
    <property type="entry name" value="VG_K_chnl"/>
</dbReference>
<sequence>MKQSNLSAETCRCPKYLSASKSQSSLDQGGNDSKSIADIIANTVTKSCGYCQEHNETVLLFSNKTDEESNLQFPVTRTNSRGSEFSKFISVLEVPGVLAVKRQDNDSSRFYEEIMTGSVFDIWPVFVVSLLTVYSAGVLAWFLDREEQSSSFVAGVYEGFWWSFITMTTVGYGDRCPKSKPARAFAIVWLLISIVLLSFIMAAMSSTLTATVVRSQKKDFNIDRNSKASKTPVNLVYLSRKECFFITVLENIAAAVANSPEYKLAVGSLSAKLKLTTNYSSVERLIRALKEGEVDYILVDMYLPVKRKDLFNGSWFEIAALYKAKISHGILLRGDALKLASALEEMIAYDNVQTNFLKNSNDDEGAAESTSNEYLFFDPASPFYKQIIFAGLGILCIFTVCGLVYQMVYTINRKCQTSEQETERDEIQRELHYLVDEFYRSLRQKYERLKNMHKKKLLKVARQARNELEACAEKRNEAMVP</sequence>
<comment type="subcellular location">
    <subcellularLocation>
        <location evidence="1">Membrane</location>
        <topology evidence="1">Multi-pass membrane protein</topology>
    </subcellularLocation>
</comment>
<keyword evidence="7" id="KW-0407">Ion channel</keyword>
<comment type="caution">
    <text evidence="11">The sequence shown here is derived from an EMBL/GenBank/DDBJ whole genome shotgun (WGS) entry which is preliminary data.</text>
</comment>
<dbReference type="GO" id="GO:0008076">
    <property type="term" value="C:voltage-gated potassium channel complex"/>
    <property type="evidence" value="ECO:0007669"/>
    <property type="project" value="InterPro"/>
</dbReference>
<accession>A0A3M6UK42</accession>
<dbReference type="GO" id="GO:0005251">
    <property type="term" value="F:delayed rectifier potassium channel activity"/>
    <property type="evidence" value="ECO:0007669"/>
    <property type="project" value="TreeGrafter"/>
</dbReference>